<protein>
    <recommendedName>
        <fullName evidence="4 10">Transketolase</fullName>
        <ecNumber evidence="3 10">2.2.1.1</ecNumber>
    </recommendedName>
</protein>
<dbReference type="InterPro" id="IPR033247">
    <property type="entry name" value="Transketolase_fam"/>
</dbReference>
<evidence type="ECO:0000256" key="14">
    <source>
        <dbReference type="PIRSR" id="PIRSR605478-4"/>
    </source>
</evidence>
<feature type="binding site" evidence="14">
    <location>
        <position position="158"/>
    </location>
    <ligand>
        <name>Mg(2+)</name>
        <dbReference type="ChEBI" id="CHEBI:18420"/>
    </ligand>
</feature>
<feature type="binding site" evidence="12">
    <location>
        <position position="263"/>
    </location>
    <ligand>
        <name>substrate</name>
    </ligand>
</feature>
<dbReference type="Gene3D" id="3.40.50.920">
    <property type="match status" value="1"/>
</dbReference>
<dbReference type="Gene3D" id="3.40.50.970">
    <property type="match status" value="2"/>
</dbReference>
<dbReference type="SUPFAM" id="SSF52518">
    <property type="entry name" value="Thiamin diphosphate-binding fold (THDP-binding)"/>
    <property type="match status" value="2"/>
</dbReference>
<evidence type="ECO:0000256" key="6">
    <source>
        <dbReference type="ARBA" id="ARBA00022723"/>
    </source>
</evidence>
<comment type="caution">
    <text evidence="18">The sequence shown here is derived from an EMBL/GenBank/DDBJ whole genome shotgun (WGS) entry which is preliminary data.</text>
</comment>
<feature type="binding site" evidence="14">
    <location>
        <position position="190"/>
    </location>
    <ligand>
        <name>Mg(2+)</name>
        <dbReference type="ChEBI" id="CHEBI:18420"/>
    </ligand>
</feature>
<dbReference type="FunFam" id="3.40.50.920:FF:000003">
    <property type="entry name" value="Transketolase"/>
    <property type="match status" value="1"/>
</dbReference>
<dbReference type="CDD" id="cd02012">
    <property type="entry name" value="TPP_TK"/>
    <property type="match status" value="1"/>
</dbReference>
<evidence type="ECO:0000256" key="8">
    <source>
        <dbReference type="ARBA" id="ARBA00023052"/>
    </source>
</evidence>
<accession>A0A0R1GQV2</accession>
<feature type="active site" description="Proton donor" evidence="11">
    <location>
        <position position="411"/>
    </location>
</feature>
<feature type="site" description="Important for catalytic activity" evidence="15">
    <location>
        <position position="28"/>
    </location>
</feature>
<evidence type="ECO:0000259" key="17">
    <source>
        <dbReference type="SMART" id="SM00861"/>
    </source>
</evidence>
<dbReference type="FunFam" id="3.40.50.970:FF:000003">
    <property type="entry name" value="Transketolase"/>
    <property type="match status" value="1"/>
</dbReference>
<dbReference type="Pfam" id="PF02779">
    <property type="entry name" value="Transket_pyr"/>
    <property type="match status" value="1"/>
</dbReference>
<dbReference type="NCBIfam" id="TIGR00232">
    <property type="entry name" value="tktlase_bact"/>
    <property type="match status" value="1"/>
</dbReference>
<feature type="binding site" evidence="13">
    <location>
        <position position="188"/>
    </location>
    <ligand>
        <name>thiamine diphosphate</name>
        <dbReference type="ChEBI" id="CHEBI:58937"/>
    </ligand>
</feature>
<dbReference type="InterPro" id="IPR020826">
    <property type="entry name" value="Transketolase_BS"/>
</dbReference>
<organism evidence="18 19">
    <name type="scientific">Loigolactobacillus bifermentans DSM 20003</name>
    <dbReference type="NCBI Taxonomy" id="1423726"/>
    <lineage>
        <taxon>Bacteria</taxon>
        <taxon>Bacillati</taxon>
        <taxon>Bacillota</taxon>
        <taxon>Bacilli</taxon>
        <taxon>Lactobacillales</taxon>
        <taxon>Lactobacillaceae</taxon>
        <taxon>Loigolactobacillus</taxon>
    </lineage>
</organism>
<dbReference type="SMART" id="SM00861">
    <property type="entry name" value="Transket_pyr"/>
    <property type="match status" value="1"/>
</dbReference>
<dbReference type="AlphaFoldDB" id="A0A0R1GQV2"/>
<evidence type="ECO:0000256" key="1">
    <source>
        <dbReference type="ARBA" id="ARBA00007131"/>
    </source>
</evidence>
<dbReference type="STRING" id="1423726.FC07_GL001227"/>
<keyword evidence="5 16" id="KW-0808">Transferase</keyword>
<reference evidence="18 19" key="1">
    <citation type="journal article" date="2015" name="Genome Announc.">
        <title>Expanding the biotechnology potential of lactobacilli through comparative genomics of 213 strains and associated genera.</title>
        <authorList>
            <person name="Sun Z."/>
            <person name="Harris H.M."/>
            <person name="McCann A."/>
            <person name="Guo C."/>
            <person name="Argimon S."/>
            <person name="Zhang W."/>
            <person name="Yang X."/>
            <person name="Jeffery I.B."/>
            <person name="Cooney J.C."/>
            <person name="Kagawa T.F."/>
            <person name="Liu W."/>
            <person name="Song Y."/>
            <person name="Salvetti E."/>
            <person name="Wrobel A."/>
            <person name="Rasinkangas P."/>
            <person name="Parkhill J."/>
            <person name="Rea M.C."/>
            <person name="O'Sullivan O."/>
            <person name="Ritari J."/>
            <person name="Douillard F.P."/>
            <person name="Paul Ross R."/>
            <person name="Yang R."/>
            <person name="Briner A.E."/>
            <person name="Felis G.E."/>
            <person name="de Vos W.M."/>
            <person name="Barrangou R."/>
            <person name="Klaenhammer T.R."/>
            <person name="Caufield P.W."/>
            <person name="Cui Y."/>
            <person name="Zhang H."/>
            <person name="O'Toole P.W."/>
        </authorList>
    </citation>
    <scope>NUCLEOTIDE SEQUENCE [LARGE SCALE GENOMIC DNA]</scope>
    <source>
        <strain evidence="18 19">DSM 20003</strain>
    </source>
</reference>
<dbReference type="SUPFAM" id="SSF52922">
    <property type="entry name" value="TK C-terminal domain-like"/>
    <property type="match status" value="1"/>
</dbReference>
<dbReference type="InterPro" id="IPR029061">
    <property type="entry name" value="THDP-binding"/>
</dbReference>
<dbReference type="PATRIC" id="fig|1423726.3.peg.1274"/>
<evidence type="ECO:0000256" key="10">
    <source>
        <dbReference type="NCBIfam" id="TIGR00232"/>
    </source>
</evidence>
<evidence type="ECO:0000313" key="18">
    <source>
        <dbReference type="EMBL" id="KRK33303.1"/>
    </source>
</evidence>
<dbReference type="PROSITE" id="PS00802">
    <property type="entry name" value="TRANSKETOLASE_2"/>
    <property type="match status" value="1"/>
</dbReference>
<dbReference type="EC" id="2.2.1.1" evidence="3 10"/>
<dbReference type="GO" id="GO:0005829">
    <property type="term" value="C:cytosol"/>
    <property type="evidence" value="ECO:0007669"/>
    <property type="project" value="TreeGrafter"/>
</dbReference>
<comment type="cofactor">
    <cofactor evidence="16">
        <name>Mg(2+)</name>
        <dbReference type="ChEBI" id="CHEBI:18420"/>
    </cofactor>
    <cofactor evidence="16">
        <name>Ca(2+)</name>
        <dbReference type="ChEBI" id="CHEBI:29108"/>
    </cofactor>
    <cofactor evidence="16">
        <name>Mn(2+)</name>
        <dbReference type="ChEBI" id="CHEBI:29035"/>
    </cofactor>
    <cofactor evidence="16">
        <name>Co(2+)</name>
        <dbReference type="ChEBI" id="CHEBI:48828"/>
    </cofactor>
    <text evidence="16">Binds 1 Mg(2+) ion per subunit. Can also utilize other divalent metal cations, such as Ca(2+), Mn(2+) and Co(2+).</text>
</comment>
<dbReference type="InterPro" id="IPR049557">
    <property type="entry name" value="Transketolase_CS"/>
</dbReference>
<dbReference type="Pfam" id="PF00456">
    <property type="entry name" value="Transketolase_N"/>
    <property type="match status" value="1"/>
</dbReference>
<sequence>MFDETDQLGVNTLRTLSMDMIQKANSGHPGLPLGAAPMAYVLWTRHLKVNPATSLKWPNRDRFVLSPGHGSALLYSLLHLSGYQVSIADLKQFRQWGSQTPGHPEYDLTDGVEATTGPLGQGLGMAVGMAMAEAHLGAQYNQPGYPIMDHYTYTLVGDGDLMEGISHEAASLAGHLQLGKLIALYDSNHISLDGPTAAAFTENVGQRFEAYGWQHLTVADGTDLAAIDAAIGAAKAETGKPTIIEIKTVIGFGAPKQGTHDVHGSPLGEDGVAAAKKAYGWNYPDFTVPETVAARFKTTIQMKGADAENQWHTLFTKYAAAYPVLAEQFEAGFKQTLPANLAESLPTYMADDKLASRAASGKAINALAKVLPNFWGGSADLSGSNKTTIADEAAFEADNYAGRNIWFGVREFGMATAMNGISLHGGTRVFGGTFFVFTDYLRAAIRVSALQHQPVIYVLTHDSIAVGEDGPTHEPIEQLASLRCMPNVQVIRPADGNETSAAWATALTTTDRPTVLVLSRQGLATLPNSASTTLAGVIRGGYVVKAANQETPDGLLIAIGSEVNLALAAQAQLAAEGQAVSVVSLPSFDRFAAQDAVYQESVLPAGVTKRLSIEAGATFGWAQYVGNQGASLGIDRFGASAPGDTNLQKFGFTVENVVAKFKAL</sequence>
<comment type="function">
    <text evidence="16">Catalyzes the transfer of a two-carbon ketol group from a ketose donor to an aldose acceptor, via a covalent intermediate with the cofactor thiamine pyrophosphate.</text>
</comment>
<feature type="binding site" evidence="13">
    <location>
        <position position="159"/>
    </location>
    <ligand>
        <name>thiamine diphosphate</name>
        <dbReference type="ChEBI" id="CHEBI:58937"/>
    </ligand>
</feature>
<comment type="catalytic activity">
    <reaction evidence="9 16">
        <text>D-sedoheptulose 7-phosphate + D-glyceraldehyde 3-phosphate = aldehydo-D-ribose 5-phosphate + D-xylulose 5-phosphate</text>
        <dbReference type="Rhea" id="RHEA:10508"/>
        <dbReference type="ChEBI" id="CHEBI:57483"/>
        <dbReference type="ChEBI" id="CHEBI:57737"/>
        <dbReference type="ChEBI" id="CHEBI:58273"/>
        <dbReference type="ChEBI" id="CHEBI:59776"/>
        <dbReference type="EC" id="2.2.1.1"/>
    </reaction>
</comment>
<dbReference type="InterPro" id="IPR005475">
    <property type="entry name" value="Transketolase-like_Pyr-bd"/>
</dbReference>
<dbReference type="InterPro" id="IPR009014">
    <property type="entry name" value="Transketo_C/PFOR_II"/>
</dbReference>
<feature type="binding site" evidence="13">
    <location>
        <position position="69"/>
    </location>
    <ligand>
        <name>thiamine diphosphate</name>
        <dbReference type="ChEBI" id="CHEBI:58937"/>
    </ligand>
</feature>
<evidence type="ECO:0000256" key="13">
    <source>
        <dbReference type="PIRSR" id="PIRSR605478-3"/>
    </source>
</evidence>
<feature type="site" description="Important for catalytic activity" evidence="15">
    <location>
        <position position="263"/>
    </location>
</feature>
<evidence type="ECO:0000256" key="9">
    <source>
        <dbReference type="ARBA" id="ARBA00049473"/>
    </source>
</evidence>
<gene>
    <name evidence="18" type="ORF">FC07_GL001227</name>
</gene>
<evidence type="ECO:0000313" key="19">
    <source>
        <dbReference type="Proteomes" id="UP000051461"/>
    </source>
</evidence>
<comment type="cofactor">
    <cofactor evidence="14">
        <name>Mg(2+)</name>
        <dbReference type="ChEBI" id="CHEBI:18420"/>
    </cofactor>
    <text evidence="14">Binds 1 Mg(2+) ion per subunit. Can also utilize other divalent metal cations, such as Ca(2+), Mn(2+) and Co(2+).</text>
</comment>
<feature type="binding site" evidence="12">
    <location>
        <position position="461"/>
    </location>
    <ligand>
        <name>substrate</name>
    </ligand>
</feature>
<comment type="similarity">
    <text evidence="1 16">Belongs to the transketolase family.</text>
</comment>
<keyword evidence="7 14" id="KW-0460">Magnesium</keyword>
<dbReference type="GO" id="GO:0046872">
    <property type="term" value="F:metal ion binding"/>
    <property type="evidence" value="ECO:0007669"/>
    <property type="project" value="UniProtKB-KW"/>
</dbReference>
<feature type="binding site" evidence="13">
    <location>
        <position position="263"/>
    </location>
    <ligand>
        <name>thiamine diphosphate</name>
        <dbReference type="ChEBI" id="CHEBI:58937"/>
    </ligand>
</feature>
<feature type="domain" description="Transketolase-like pyrimidine-binding" evidence="17">
    <location>
        <begin position="354"/>
        <end position="525"/>
    </location>
</feature>
<evidence type="ECO:0000256" key="15">
    <source>
        <dbReference type="PIRSR" id="PIRSR605478-5"/>
    </source>
</evidence>
<dbReference type="FunFam" id="3.40.50.970:FF:000004">
    <property type="entry name" value="Transketolase"/>
    <property type="match status" value="1"/>
</dbReference>
<dbReference type="GO" id="GO:0004802">
    <property type="term" value="F:transketolase activity"/>
    <property type="evidence" value="ECO:0007669"/>
    <property type="project" value="UniProtKB-UniRule"/>
</dbReference>
<dbReference type="EMBL" id="AZDA01000117">
    <property type="protein sequence ID" value="KRK33303.1"/>
    <property type="molecule type" value="Genomic_DNA"/>
</dbReference>
<evidence type="ECO:0000256" key="3">
    <source>
        <dbReference type="ARBA" id="ARBA00013152"/>
    </source>
</evidence>
<feature type="binding site" evidence="12">
    <location>
        <position position="520"/>
    </location>
    <ligand>
        <name>substrate</name>
    </ligand>
</feature>
<keyword evidence="19" id="KW-1185">Reference proteome</keyword>
<dbReference type="OrthoDB" id="8732661at2"/>
<name>A0A0R1GQV2_9LACO</name>
<evidence type="ECO:0000256" key="12">
    <source>
        <dbReference type="PIRSR" id="PIRSR605478-2"/>
    </source>
</evidence>
<feature type="binding site" evidence="12">
    <location>
        <position position="357"/>
    </location>
    <ligand>
        <name>substrate</name>
    </ligand>
</feature>
<feature type="binding site" evidence="12">
    <location>
        <position position="473"/>
    </location>
    <ligand>
        <name>substrate</name>
    </ligand>
</feature>
<evidence type="ECO:0000256" key="5">
    <source>
        <dbReference type="ARBA" id="ARBA00022679"/>
    </source>
</evidence>
<evidence type="ECO:0000256" key="16">
    <source>
        <dbReference type="RuleBase" id="RU004996"/>
    </source>
</evidence>
<feature type="binding site" evidence="13">
    <location>
        <position position="437"/>
    </location>
    <ligand>
        <name>thiamine diphosphate</name>
        <dbReference type="ChEBI" id="CHEBI:58937"/>
    </ligand>
</feature>
<feature type="binding site" evidence="12">
    <location>
        <position position="28"/>
    </location>
    <ligand>
        <name>substrate</name>
    </ligand>
</feature>
<comment type="cofactor">
    <cofactor evidence="13">
        <name>thiamine diphosphate</name>
        <dbReference type="ChEBI" id="CHEBI:58937"/>
    </cofactor>
    <text evidence="13">Binds 1 thiamine pyrophosphate per subunit. During the reaction, the substrate forms a covalent intermediate with the cofactor.</text>
</comment>
<proteinExistence type="inferred from homology"/>
<dbReference type="Pfam" id="PF22613">
    <property type="entry name" value="Transketolase_C_1"/>
    <property type="match status" value="1"/>
</dbReference>
<evidence type="ECO:0000256" key="7">
    <source>
        <dbReference type="ARBA" id="ARBA00022842"/>
    </source>
</evidence>
<evidence type="ECO:0000256" key="11">
    <source>
        <dbReference type="PIRSR" id="PIRSR605478-1"/>
    </source>
</evidence>
<dbReference type="PANTHER" id="PTHR43522:SF2">
    <property type="entry name" value="TRANSKETOLASE 1-RELATED"/>
    <property type="match status" value="1"/>
</dbReference>
<dbReference type="InterPro" id="IPR055152">
    <property type="entry name" value="Transketolase-like_C_2"/>
</dbReference>
<feature type="binding site" evidence="14">
    <location>
        <position position="188"/>
    </location>
    <ligand>
        <name>Mg(2+)</name>
        <dbReference type="ChEBI" id="CHEBI:18420"/>
    </ligand>
</feature>
<keyword evidence="6 14" id="KW-0479">Metal-binding</keyword>
<dbReference type="PANTHER" id="PTHR43522">
    <property type="entry name" value="TRANSKETOLASE"/>
    <property type="match status" value="1"/>
</dbReference>
<dbReference type="PROSITE" id="PS00801">
    <property type="entry name" value="TRANSKETOLASE_1"/>
    <property type="match status" value="1"/>
</dbReference>
<feature type="binding site" evidence="12">
    <location>
        <position position="384"/>
    </location>
    <ligand>
        <name>substrate</name>
    </ligand>
</feature>
<evidence type="ECO:0000256" key="4">
    <source>
        <dbReference type="ARBA" id="ARBA00016662"/>
    </source>
</evidence>
<dbReference type="InterPro" id="IPR005478">
    <property type="entry name" value="Transketolase_bac-like"/>
</dbReference>
<comment type="subunit">
    <text evidence="2 16">Homodimer.</text>
</comment>
<feature type="binding site" evidence="13">
    <location>
        <begin position="117"/>
        <end position="119"/>
    </location>
    <ligand>
        <name>thiamine diphosphate</name>
        <dbReference type="ChEBI" id="CHEBI:58937"/>
    </ligand>
</feature>
<dbReference type="GO" id="GO:0006098">
    <property type="term" value="P:pentose-phosphate shunt"/>
    <property type="evidence" value="ECO:0007669"/>
    <property type="project" value="TreeGrafter"/>
</dbReference>
<dbReference type="InterPro" id="IPR005474">
    <property type="entry name" value="Transketolase_N"/>
</dbReference>
<dbReference type="Proteomes" id="UP000051461">
    <property type="component" value="Unassembled WGS sequence"/>
</dbReference>
<evidence type="ECO:0000256" key="2">
    <source>
        <dbReference type="ARBA" id="ARBA00011738"/>
    </source>
</evidence>
<dbReference type="RefSeq" id="WP_057905399.1">
    <property type="nucleotide sequence ID" value="NZ_AZDA01000117.1"/>
</dbReference>
<keyword evidence="16" id="KW-0106">Calcium</keyword>
<feature type="binding site" evidence="12">
    <location>
        <position position="469"/>
    </location>
    <ligand>
        <name>substrate</name>
    </ligand>
</feature>
<keyword evidence="8 13" id="KW-0786">Thiamine pyrophosphate</keyword>
<dbReference type="CDD" id="cd07033">
    <property type="entry name" value="TPP_PYR_DXS_TK_like"/>
    <property type="match status" value="1"/>
</dbReference>